<dbReference type="Pfam" id="PF13516">
    <property type="entry name" value="LRR_6"/>
    <property type="match status" value="2"/>
</dbReference>
<evidence type="ECO:0000313" key="2">
    <source>
        <dbReference type="Proteomes" id="UP000319817"/>
    </source>
</evidence>
<dbReference type="EMBL" id="CP036526">
    <property type="protein sequence ID" value="QDT10883.1"/>
    <property type="molecule type" value="Genomic_DNA"/>
</dbReference>
<gene>
    <name evidence="1" type="ORF">K239x_28740</name>
</gene>
<evidence type="ECO:0000313" key="1">
    <source>
        <dbReference type="EMBL" id="QDT10883.1"/>
    </source>
</evidence>
<dbReference type="SUPFAM" id="SSF52047">
    <property type="entry name" value="RNI-like"/>
    <property type="match status" value="2"/>
</dbReference>
<proteinExistence type="predicted"/>
<protein>
    <submittedName>
        <fullName evidence="1">Leucine Rich repeats (2 copies)</fullName>
    </submittedName>
</protein>
<dbReference type="Gene3D" id="3.80.10.10">
    <property type="entry name" value="Ribonuclease Inhibitor"/>
    <property type="match status" value="5"/>
</dbReference>
<dbReference type="InterPro" id="IPR032675">
    <property type="entry name" value="LRR_dom_sf"/>
</dbReference>
<organism evidence="1 2">
    <name type="scientific">Stieleria marina</name>
    <dbReference type="NCBI Taxonomy" id="1930275"/>
    <lineage>
        <taxon>Bacteria</taxon>
        <taxon>Pseudomonadati</taxon>
        <taxon>Planctomycetota</taxon>
        <taxon>Planctomycetia</taxon>
        <taxon>Pirellulales</taxon>
        <taxon>Pirellulaceae</taxon>
        <taxon>Stieleria</taxon>
    </lineage>
</organism>
<dbReference type="SMART" id="SM00367">
    <property type="entry name" value="LRR_CC"/>
    <property type="match status" value="6"/>
</dbReference>
<dbReference type="GO" id="GO:0031146">
    <property type="term" value="P:SCF-dependent proteasomal ubiquitin-dependent protein catabolic process"/>
    <property type="evidence" value="ECO:0007669"/>
    <property type="project" value="TreeGrafter"/>
</dbReference>
<dbReference type="PANTHER" id="PTHR13318">
    <property type="entry name" value="PARTNER OF PAIRED, ISOFORM B-RELATED"/>
    <property type="match status" value="1"/>
</dbReference>
<dbReference type="Proteomes" id="UP000319817">
    <property type="component" value="Chromosome"/>
</dbReference>
<keyword evidence="2" id="KW-1185">Reference proteome</keyword>
<dbReference type="InterPro" id="IPR001611">
    <property type="entry name" value="Leu-rich_rpt"/>
</dbReference>
<name>A0A517NUV0_9BACT</name>
<accession>A0A517NUV0</accession>
<reference evidence="1 2" key="1">
    <citation type="submission" date="2019-02" db="EMBL/GenBank/DDBJ databases">
        <title>Deep-cultivation of Planctomycetes and their phenomic and genomic characterization uncovers novel biology.</title>
        <authorList>
            <person name="Wiegand S."/>
            <person name="Jogler M."/>
            <person name="Boedeker C."/>
            <person name="Pinto D."/>
            <person name="Vollmers J."/>
            <person name="Rivas-Marin E."/>
            <person name="Kohn T."/>
            <person name="Peeters S.H."/>
            <person name="Heuer A."/>
            <person name="Rast P."/>
            <person name="Oberbeckmann S."/>
            <person name="Bunk B."/>
            <person name="Jeske O."/>
            <person name="Meyerdierks A."/>
            <person name="Storesund J.E."/>
            <person name="Kallscheuer N."/>
            <person name="Luecker S."/>
            <person name="Lage O.M."/>
            <person name="Pohl T."/>
            <person name="Merkel B.J."/>
            <person name="Hornburger P."/>
            <person name="Mueller R.-W."/>
            <person name="Bruemmer F."/>
            <person name="Labrenz M."/>
            <person name="Spormann A.M."/>
            <person name="Op den Camp H."/>
            <person name="Overmann J."/>
            <person name="Amann R."/>
            <person name="Jetten M.S.M."/>
            <person name="Mascher T."/>
            <person name="Medema M.H."/>
            <person name="Devos D.P."/>
            <person name="Kaster A.-K."/>
            <person name="Ovreas L."/>
            <person name="Rohde M."/>
            <person name="Galperin M.Y."/>
            <person name="Jogler C."/>
        </authorList>
    </citation>
    <scope>NUCLEOTIDE SEQUENCE [LARGE SCALE GENOMIC DNA]</scope>
    <source>
        <strain evidence="1 2">K23_9</strain>
    </source>
</reference>
<dbReference type="PANTHER" id="PTHR13318:SF95">
    <property type="entry name" value="F-BOX PROTEIN YLR352W"/>
    <property type="match status" value="1"/>
</dbReference>
<dbReference type="AlphaFoldDB" id="A0A517NUV0"/>
<dbReference type="InterPro" id="IPR006553">
    <property type="entry name" value="Leu-rich_rpt_Cys-con_subtyp"/>
</dbReference>
<sequence length="768" mass="84326">MMRMTIPTKTLVLYILLIVGYLGVPDHWCATSLAQPATTETGQDKNQSEPDSAAIQTAIADLSSVKFQKRQTAFEALIESGDAAIAPLTTAALTDDVEAGSRCVEALTQIGANKSRRPAVLEALKRVVSNGATDTASLASKQVEDLSLTDQDRAIKKLESFGEQIFRRGDAPITLLRIKKDKSASQFRFFPTLTSVNLDGPMITDAVIPHLLQIPTLSYLSIKHTSLSDDGLLQIAKCRSVRSLTLQDREISKALVDAIYEFPGLQMLSLQTRVDAEELRLLTKLPKLTSLTLSNLIVSQEGIESLNQLHRVATLSLSMKGLTDEQCKHLANLTLPATLTITSSKDISEQSWISLSEASFTSISLFRCDISDDGLAAIANSKTMKRLSIYGGSITDEGIQSLKGNQVLSSISLHDTKVTQKGAEDLLAALPNVRRIRFNREYIGKPVATGRFVPRKLPNVSFYQVPNQLRKSGHIRGIINAEAVKLLNAEPNLGSVFITMGDPTDDQIARLKKVSMTGLYISSTAITSRVLEPFENHKSISDISISSDRVSDQIIDDLLAMPLLTKISLTQAQISDEGLQRLCKGLTTHDQFRRLALSNCSELSNSALKEIGQLKDLTQLSLTEIPGINADVLKHVGQAKNLTELRLSGVTLDVSVFQSMRHLNLERLHFQGSRLNDKVVARIAEYFPNLTQIGLQESDVTDDAMKSLANLNELQWIYLNGTKVSGDGLEHLTALTNLKYVYASRSEISPTAVKRFREQHPNTNLQLN</sequence>
<dbReference type="GO" id="GO:0019005">
    <property type="term" value="C:SCF ubiquitin ligase complex"/>
    <property type="evidence" value="ECO:0007669"/>
    <property type="project" value="TreeGrafter"/>
</dbReference>